<dbReference type="InterPro" id="IPR011701">
    <property type="entry name" value="MFS"/>
</dbReference>
<reference evidence="6" key="1">
    <citation type="submission" date="2023-02" db="EMBL/GenBank/DDBJ databases">
        <title>Identification and recombinant expression of a fungal hydrolase from Papiliotrema laurentii that hydrolyzes apple cutin and clears colloidal polyester polyurethane.</title>
        <authorList>
            <consortium name="DOE Joint Genome Institute"/>
            <person name="Roman V.A."/>
            <person name="Bojanowski C."/>
            <person name="Crable B.R."/>
            <person name="Wagner D.N."/>
            <person name="Hung C.S."/>
            <person name="Nadeau L.J."/>
            <person name="Schratz L."/>
            <person name="Haridas S."/>
            <person name="Pangilinan J."/>
            <person name="Lipzen A."/>
            <person name="Na H."/>
            <person name="Yan M."/>
            <person name="Ng V."/>
            <person name="Grigoriev I.V."/>
            <person name="Spatafora J.W."/>
            <person name="Barlow D."/>
            <person name="Biffinger J."/>
            <person name="Kelley-Loughnane N."/>
            <person name="Varaljay V.A."/>
            <person name="Crookes-Goodson W.J."/>
        </authorList>
    </citation>
    <scope>NUCLEOTIDE SEQUENCE</scope>
    <source>
        <strain evidence="6">5307AH</strain>
    </source>
</reference>
<feature type="compositionally biased region" description="Basic and acidic residues" evidence="3">
    <location>
        <begin position="17"/>
        <end position="26"/>
    </location>
</feature>
<evidence type="ECO:0000256" key="1">
    <source>
        <dbReference type="ARBA" id="ARBA00004141"/>
    </source>
</evidence>
<comment type="caution">
    <text evidence="6">The sequence shown here is derived from an EMBL/GenBank/DDBJ whole genome shotgun (WGS) entry which is preliminary data.</text>
</comment>
<dbReference type="PANTHER" id="PTHR11360:SF305">
    <property type="entry name" value="MAJOR FACILITATOR SUPERFAMILY (MFS) PROFILE DOMAIN-CONTAINING PROTEIN"/>
    <property type="match status" value="1"/>
</dbReference>
<keyword evidence="7" id="KW-1185">Reference proteome</keyword>
<keyword evidence="4" id="KW-0812">Transmembrane</keyword>
<comment type="subcellular location">
    <subcellularLocation>
        <location evidence="1">Membrane</location>
        <topology evidence="1">Multi-pass membrane protein</topology>
    </subcellularLocation>
</comment>
<feature type="transmembrane region" description="Helical" evidence="4">
    <location>
        <begin position="107"/>
        <end position="128"/>
    </location>
</feature>
<sequence length="461" mass="48698">MSVTSMDPVELSSMSRRSGDSRRSVDYKNVQTPETASTHDPAPTPALSETPITVDIDAHSLPPDGGYGWVVVACCSVAVFYFSGSSYSYGVIQAKLEQQGVGSSSTLAFVGSMSSAALSIFAIPNAALIRKYGARKVLIAGGLITGLGEIIASWAVHSIPGLFISYGLFTGVGYSMIYLPCNVLPAQYFVRRRGLAYGLVQSAGGLGGGIIAITLNFLLESVGPAWCFRILGLATIICVVPAAFIVKERPGPKTRTAIEWRIFRDLRYTTIWLASAIATFPLLVPPFFLPLYGQSIGLSSFASAALVSGFNLSSAVGRITFGQLSDIVGPVNSLIVAMLINSIGLLLIWPLSSELAPLILFVVLGGLSMGAFFSLMAPTIASLIDPASMTSGFGLLVTGWGAGYLFGAPIAGYLLQAYGGAQGGLRSYRPAMFYAGGITLAAATMVIVMRWRTTKSWKKKM</sequence>
<feature type="transmembrane region" description="Helical" evidence="4">
    <location>
        <begin position="333"/>
        <end position="352"/>
    </location>
</feature>
<feature type="domain" description="Major facilitator superfamily (MFS) profile" evidence="5">
    <location>
        <begin position="267"/>
        <end position="461"/>
    </location>
</feature>
<feature type="transmembrane region" description="Helical" evidence="4">
    <location>
        <begin position="301"/>
        <end position="321"/>
    </location>
</feature>
<protein>
    <submittedName>
        <fullName evidence="6">Major facilitator superfamily domain-containing protein</fullName>
    </submittedName>
</protein>
<keyword evidence="4" id="KW-0472">Membrane</keyword>
<feature type="compositionally biased region" description="Polar residues" evidence="3">
    <location>
        <begin position="29"/>
        <end position="38"/>
    </location>
</feature>
<dbReference type="GO" id="GO:0016020">
    <property type="term" value="C:membrane"/>
    <property type="evidence" value="ECO:0007669"/>
    <property type="project" value="UniProtKB-SubCell"/>
</dbReference>
<dbReference type="PANTHER" id="PTHR11360">
    <property type="entry name" value="MONOCARBOXYLATE TRANSPORTER"/>
    <property type="match status" value="1"/>
</dbReference>
<organism evidence="6 7">
    <name type="scientific">Papiliotrema laurentii</name>
    <name type="common">Cryptococcus laurentii</name>
    <dbReference type="NCBI Taxonomy" id="5418"/>
    <lineage>
        <taxon>Eukaryota</taxon>
        <taxon>Fungi</taxon>
        <taxon>Dikarya</taxon>
        <taxon>Basidiomycota</taxon>
        <taxon>Agaricomycotina</taxon>
        <taxon>Tremellomycetes</taxon>
        <taxon>Tremellales</taxon>
        <taxon>Rhynchogastremaceae</taxon>
        <taxon>Papiliotrema</taxon>
    </lineage>
</organism>
<accession>A0AAD9FS54</accession>
<dbReference type="EMBL" id="JAODAN010000004">
    <property type="protein sequence ID" value="KAK1925215.1"/>
    <property type="molecule type" value="Genomic_DNA"/>
</dbReference>
<dbReference type="Proteomes" id="UP001182556">
    <property type="component" value="Unassembled WGS sequence"/>
</dbReference>
<gene>
    <name evidence="6" type="ORF">DB88DRAFT_488312</name>
</gene>
<name>A0AAD9FS54_PAPLA</name>
<feature type="region of interest" description="Disordered" evidence="3">
    <location>
        <begin position="1"/>
        <end position="49"/>
    </location>
</feature>
<feature type="transmembrane region" description="Helical" evidence="4">
    <location>
        <begin position="196"/>
        <end position="219"/>
    </location>
</feature>
<dbReference type="InterPro" id="IPR050327">
    <property type="entry name" value="Proton-linked_MCT"/>
</dbReference>
<evidence type="ECO:0000313" key="7">
    <source>
        <dbReference type="Proteomes" id="UP001182556"/>
    </source>
</evidence>
<comment type="similarity">
    <text evidence="2">Belongs to the major facilitator superfamily. Monocarboxylate porter (TC 2.A.1.13) family.</text>
</comment>
<dbReference type="AlphaFoldDB" id="A0AAD9FS54"/>
<dbReference type="Pfam" id="PF07690">
    <property type="entry name" value="MFS_1"/>
    <property type="match status" value="1"/>
</dbReference>
<dbReference type="InterPro" id="IPR020846">
    <property type="entry name" value="MFS_dom"/>
</dbReference>
<dbReference type="InterPro" id="IPR036259">
    <property type="entry name" value="MFS_trans_sf"/>
</dbReference>
<dbReference type="GO" id="GO:0022857">
    <property type="term" value="F:transmembrane transporter activity"/>
    <property type="evidence" value="ECO:0007669"/>
    <property type="project" value="InterPro"/>
</dbReference>
<dbReference type="PROSITE" id="PS50850">
    <property type="entry name" value="MFS"/>
    <property type="match status" value="1"/>
</dbReference>
<feature type="transmembrane region" description="Helical" evidence="4">
    <location>
        <begin position="358"/>
        <end position="381"/>
    </location>
</feature>
<feature type="transmembrane region" description="Helical" evidence="4">
    <location>
        <begin position="67"/>
        <end position="87"/>
    </location>
</feature>
<evidence type="ECO:0000256" key="3">
    <source>
        <dbReference type="SAM" id="MobiDB-lite"/>
    </source>
</evidence>
<feature type="transmembrane region" description="Helical" evidence="4">
    <location>
        <begin position="393"/>
        <end position="419"/>
    </location>
</feature>
<feature type="transmembrane region" description="Helical" evidence="4">
    <location>
        <begin position="266"/>
        <end position="289"/>
    </location>
</feature>
<feature type="transmembrane region" description="Helical" evidence="4">
    <location>
        <begin position="137"/>
        <end position="157"/>
    </location>
</feature>
<dbReference type="Gene3D" id="1.20.1250.20">
    <property type="entry name" value="MFS general substrate transporter like domains"/>
    <property type="match status" value="2"/>
</dbReference>
<feature type="transmembrane region" description="Helical" evidence="4">
    <location>
        <begin position="431"/>
        <end position="451"/>
    </location>
</feature>
<feature type="transmembrane region" description="Helical" evidence="4">
    <location>
        <begin position="225"/>
        <end position="246"/>
    </location>
</feature>
<evidence type="ECO:0000256" key="2">
    <source>
        <dbReference type="ARBA" id="ARBA00006727"/>
    </source>
</evidence>
<proteinExistence type="inferred from homology"/>
<keyword evidence="4" id="KW-1133">Transmembrane helix</keyword>
<evidence type="ECO:0000256" key="4">
    <source>
        <dbReference type="SAM" id="Phobius"/>
    </source>
</evidence>
<feature type="transmembrane region" description="Helical" evidence="4">
    <location>
        <begin position="163"/>
        <end position="184"/>
    </location>
</feature>
<dbReference type="SUPFAM" id="SSF103473">
    <property type="entry name" value="MFS general substrate transporter"/>
    <property type="match status" value="1"/>
</dbReference>
<evidence type="ECO:0000313" key="6">
    <source>
        <dbReference type="EMBL" id="KAK1925215.1"/>
    </source>
</evidence>
<evidence type="ECO:0000259" key="5">
    <source>
        <dbReference type="PROSITE" id="PS50850"/>
    </source>
</evidence>